<gene>
    <name evidence="2" type="ORF">APE01nite_23500</name>
</gene>
<protein>
    <recommendedName>
        <fullName evidence="1">AB hydrolase-1 domain-containing protein</fullName>
    </recommendedName>
</protein>
<dbReference type="EMBL" id="BJMV01000017">
    <property type="protein sequence ID" value="GEB86553.1"/>
    <property type="molecule type" value="Genomic_DNA"/>
</dbReference>
<dbReference type="PROSITE" id="PS51257">
    <property type="entry name" value="PROKAR_LIPOPROTEIN"/>
    <property type="match status" value="1"/>
</dbReference>
<sequence>MPPRSLTARRIPVPLLTLALAVFLSGCATPISVHTMGLTDSYRERTHSALDGPRLSTQTQSVLESQNLTDTWKKHPQQALATLRASTQAHFYTPDLASQLFALSELNYQQARKTKDPALFMAAALYAYAYLQPDAPTAERPTPYDSHVQQASALYMLGLTGAFGAPVNPDSQRWTLPFATLDLYADPNARLWHGQILSDFQPTARLRVSGLRNLYTTPGLGEPLAAVPHTDTQPRPAFTVTDKVRVPVNLNLSIVDPRRQVLSSQITGRIILTPLDSATQFDQTPDRPPLQYDQTAARAISLSQPEIWSSEYKGFLDGRFFDNRRRSQLFAIEPHQYGRMPVVLIHGTASSPGRWADMVNDLLQDKDISNNFEFWFFSYATGNPIPYSALQLRRALEKALADLGGPQADPALGQITLIGHSQGGLLAKMLTISPHDRLWNGLMKRPLSILHLPERTSRFLDQALMPTAMPEVRRDIFISTPQHGSYLAGLSIAHFIGGLVTFPVSIQDITKQIMNGNANAMKLDMNPGRLGSVYAMSPHSAFMRTLASIPVVPDVATHSIIPVQDDRPLSEADDGVVTYESAHIPDVRSELVVRHSGHSTQANPVTIAEVRRILLEQLAAFHPDFHPSGDVDRRNIVRIGGSYTPIAAAPKTAPVPSP</sequence>
<feature type="domain" description="AB hydrolase-1" evidence="1">
    <location>
        <begin position="342"/>
        <end position="609"/>
    </location>
</feature>
<dbReference type="OrthoDB" id="869379at2"/>
<dbReference type="Gene3D" id="3.40.50.1820">
    <property type="entry name" value="alpha/beta hydrolase"/>
    <property type="match status" value="1"/>
</dbReference>
<dbReference type="Pfam" id="PF12697">
    <property type="entry name" value="Abhydrolase_6"/>
    <property type="match status" value="1"/>
</dbReference>
<evidence type="ECO:0000259" key="1">
    <source>
        <dbReference type="Pfam" id="PF12697"/>
    </source>
</evidence>
<evidence type="ECO:0000313" key="2">
    <source>
        <dbReference type="EMBL" id="GEB86553.1"/>
    </source>
</evidence>
<name>A0A4Y3TXM8_9PROT</name>
<dbReference type="AlphaFoldDB" id="A0A4Y3TXM8"/>
<keyword evidence="3" id="KW-1185">Reference proteome</keyword>
<dbReference type="InterPro" id="IPR000073">
    <property type="entry name" value="AB_hydrolase_1"/>
</dbReference>
<proteinExistence type="predicted"/>
<dbReference type="RefSeq" id="WP_141377805.1">
    <property type="nucleotide sequence ID" value="NZ_BAPL01000026.1"/>
</dbReference>
<reference evidence="2 3" key="1">
    <citation type="submission" date="2019-06" db="EMBL/GenBank/DDBJ databases">
        <title>Whole genome shotgun sequence of Acetobacter peroxydans NBRC 13755.</title>
        <authorList>
            <person name="Hosoyama A."/>
            <person name="Uohara A."/>
            <person name="Ohji S."/>
            <person name="Ichikawa N."/>
        </authorList>
    </citation>
    <scope>NUCLEOTIDE SEQUENCE [LARGE SCALE GENOMIC DNA]</scope>
    <source>
        <strain evidence="2 3">NBRC 13755</strain>
    </source>
</reference>
<accession>A0A4Y3TXM8</accession>
<organism evidence="2 3">
    <name type="scientific">Acetobacter peroxydans</name>
    <dbReference type="NCBI Taxonomy" id="104098"/>
    <lineage>
        <taxon>Bacteria</taxon>
        <taxon>Pseudomonadati</taxon>
        <taxon>Pseudomonadota</taxon>
        <taxon>Alphaproteobacteria</taxon>
        <taxon>Acetobacterales</taxon>
        <taxon>Acetobacteraceae</taxon>
        <taxon>Acetobacter</taxon>
    </lineage>
</organism>
<dbReference type="Proteomes" id="UP000317730">
    <property type="component" value="Unassembled WGS sequence"/>
</dbReference>
<dbReference type="SUPFAM" id="SSF53474">
    <property type="entry name" value="alpha/beta-Hydrolases"/>
    <property type="match status" value="1"/>
</dbReference>
<evidence type="ECO:0000313" key="3">
    <source>
        <dbReference type="Proteomes" id="UP000317730"/>
    </source>
</evidence>
<dbReference type="InterPro" id="IPR029058">
    <property type="entry name" value="AB_hydrolase_fold"/>
</dbReference>
<comment type="caution">
    <text evidence="2">The sequence shown here is derived from an EMBL/GenBank/DDBJ whole genome shotgun (WGS) entry which is preliminary data.</text>
</comment>